<feature type="transmembrane region" description="Helical" evidence="1">
    <location>
        <begin position="12"/>
        <end position="30"/>
    </location>
</feature>
<dbReference type="GeneID" id="1457464"/>
<name>V9H182_CHLVU</name>
<dbReference type="EMBL" id="AB001684">
    <property type="protein sequence ID" value="BAA57964.1"/>
    <property type="molecule type" value="Genomic_DNA"/>
</dbReference>
<keyword evidence="2" id="KW-0934">Plastid</keyword>
<organism evidence="2">
    <name type="scientific">Chlorella vulgaris</name>
    <name type="common">Green alga</name>
    <dbReference type="NCBI Taxonomy" id="3077"/>
    <lineage>
        <taxon>Eukaryota</taxon>
        <taxon>Viridiplantae</taxon>
        <taxon>Chlorophyta</taxon>
        <taxon>core chlorophytes</taxon>
        <taxon>Trebouxiophyceae</taxon>
        <taxon>Chlorellales</taxon>
        <taxon>Chlorellaceae</taxon>
        <taxon>Chlorella clade</taxon>
        <taxon>Chlorella</taxon>
    </lineage>
</organism>
<geneLocation type="chloroplast" evidence="2"/>
<keyword evidence="1" id="KW-1133">Transmembrane helix</keyword>
<proteinExistence type="predicted"/>
<evidence type="ECO:0000313" key="2">
    <source>
        <dbReference type="EMBL" id="BAA57964.1"/>
    </source>
</evidence>
<keyword evidence="2" id="KW-0150">Chloroplast</keyword>
<dbReference type="AlphaFoldDB" id="V9H182"/>
<protein>
    <submittedName>
        <fullName evidence="2">Uncharacterized protein</fullName>
    </submittedName>
</protein>
<dbReference type="RefSeq" id="NP_045888.1">
    <property type="nucleotide sequence ID" value="NC_001865.1"/>
</dbReference>
<keyword evidence="1" id="KW-0472">Membrane</keyword>
<reference evidence="2" key="1">
    <citation type="journal article" date="1997" name="Proc. Natl. Acad. Sci. U.S.A.">
        <title>Complete nucleotide sequence of the chloroplast genome from the green alga Chlorella vulgaris: the existence of genes possibly involved in chloroplast division.</title>
        <authorList>
            <person name="Wakasugi T."/>
            <person name="Nagai T."/>
            <person name="Kapoor M."/>
            <person name="Sugita M."/>
            <person name="Ito M."/>
            <person name="Ito S."/>
            <person name="Tsudzuki J."/>
            <person name="Nakashima K."/>
            <person name="Tsudzuki T."/>
            <person name="Suzuki Y."/>
            <person name="Hamada A."/>
            <person name="Ohta T."/>
            <person name="Inamura A."/>
            <person name="Yoshinaga K."/>
            <person name="Sugiura M."/>
        </authorList>
    </citation>
    <scope>NUCLEOTIDE SEQUENCE</scope>
</reference>
<evidence type="ECO:0000256" key="1">
    <source>
        <dbReference type="SAM" id="Phobius"/>
    </source>
</evidence>
<accession>V9H182</accession>
<keyword evidence="1" id="KW-0812">Transmembrane</keyword>
<sequence>MKASFELKEKLLVKDFHLIPFFVISFYFLLKKVKRQIRNFISNFFIDG</sequence>